<protein>
    <submittedName>
        <fullName evidence="1">Uncharacterized protein</fullName>
    </submittedName>
</protein>
<accession>A0ACC3DXZ0</accession>
<reference evidence="1" key="1">
    <citation type="submission" date="2024-09" db="EMBL/GenBank/DDBJ databases">
        <title>Black Yeasts Isolated from many extreme environments.</title>
        <authorList>
            <person name="Coleine C."/>
            <person name="Stajich J.E."/>
            <person name="Selbmann L."/>
        </authorList>
    </citation>
    <scope>NUCLEOTIDE SEQUENCE</scope>
    <source>
        <strain evidence="1">CCFEE 5737</strain>
    </source>
</reference>
<proteinExistence type="predicted"/>
<sequence>MEGRFKRLSGHLFKKKDKHDDEHESEGGQSQRRSMSRRSMDKLSQPWSGGEETDTGRTSIGSTQQRSSREMRNVSGGSRRSMNDNQARSPAAQAATKPTLRMVRQDADGGLDQHKSLGDGPVFMNNPSQRRYSEDVADRNLAGGRAASNETAPVIPPITAGRDFSESIADRSIAYPDNVQFQNQNRFARPPTGERQAAETSVPGGSFHHQLRSNAGQINRQVATNPVASREQQQPRYEQRITEAPRITTPTTRKPLPVPPKEDAPLHAAKRATKEPKASVPSSVARTERFEGLASPSYVPIGERQRQDDQQYLVKDSARPASLKGVVDIRNTVDTTVEEVVAPAVVHEKVFPIVKHIREEQITREIHNHHVYHRILPIIDVQVLPARHFVFNTDQTGLVEVDESQVPGRTMQDVERTNHNIKNWVIAELASKGLAQEEMDVHGPRQFSACKFEGTSGDYKEYISEDGIPRTETTWVHPPTMETGAMETRQSVPMHFGLPPSQSQTNSIPRKDMARRDVPGAWRVTSSVDTTGMGARTDGAFDSPLTGGMDRLSLDQTPRGDRRRLGGSGHVREKTDTLG</sequence>
<gene>
    <name evidence="1" type="ORF">LTS18_006511</name>
</gene>
<evidence type="ECO:0000313" key="1">
    <source>
        <dbReference type="EMBL" id="KAK3081462.1"/>
    </source>
</evidence>
<dbReference type="Proteomes" id="UP001186974">
    <property type="component" value="Unassembled WGS sequence"/>
</dbReference>
<dbReference type="EMBL" id="JAWDJW010000158">
    <property type="protein sequence ID" value="KAK3081462.1"/>
    <property type="molecule type" value="Genomic_DNA"/>
</dbReference>
<comment type="caution">
    <text evidence="1">The sequence shown here is derived from an EMBL/GenBank/DDBJ whole genome shotgun (WGS) entry which is preliminary data.</text>
</comment>
<keyword evidence="2" id="KW-1185">Reference proteome</keyword>
<organism evidence="1 2">
    <name type="scientific">Coniosporium uncinatum</name>
    <dbReference type="NCBI Taxonomy" id="93489"/>
    <lineage>
        <taxon>Eukaryota</taxon>
        <taxon>Fungi</taxon>
        <taxon>Dikarya</taxon>
        <taxon>Ascomycota</taxon>
        <taxon>Pezizomycotina</taxon>
        <taxon>Dothideomycetes</taxon>
        <taxon>Dothideomycetes incertae sedis</taxon>
        <taxon>Coniosporium</taxon>
    </lineage>
</organism>
<name>A0ACC3DXZ0_9PEZI</name>
<evidence type="ECO:0000313" key="2">
    <source>
        <dbReference type="Proteomes" id="UP001186974"/>
    </source>
</evidence>